<sequence>MASEGPKLSFARAPSEYRSALLRMMQEKGGRHSNPSESLYIDIPISEEAFEEMEVMLGPKVSPADKDAVREAVSAFAPSAHLKESALKIR</sequence>
<dbReference type="Proteomes" id="UP000052230">
    <property type="component" value="Unassembled WGS sequence"/>
</dbReference>
<proteinExistence type="predicted"/>
<dbReference type="EMBL" id="CCXZ01000197">
    <property type="protein sequence ID" value="CEG19300.1"/>
    <property type="molecule type" value="Genomic_DNA"/>
</dbReference>
<keyword evidence="2" id="KW-1185">Reference proteome</keyword>
<evidence type="ECO:0000313" key="2">
    <source>
        <dbReference type="Proteomes" id="UP000052230"/>
    </source>
</evidence>
<dbReference type="RefSeq" id="WP_234344796.1">
    <property type="nucleotide sequence ID" value="NZ_LN648124.1"/>
</dbReference>
<protein>
    <submittedName>
        <fullName evidence="1">Uncharacterized protein</fullName>
    </submittedName>
</protein>
<dbReference type="AlphaFoldDB" id="A0A0U5FNC3"/>
<name>A0A0U5FNC3_XANCI</name>
<organism evidence="1 2">
    <name type="scientific">Xanthomonas citri pv. citri</name>
    <dbReference type="NCBI Taxonomy" id="611301"/>
    <lineage>
        <taxon>Bacteria</taxon>
        <taxon>Pseudomonadati</taxon>
        <taxon>Pseudomonadota</taxon>
        <taxon>Gammaproteobacteria</taxon>
        <taxon>Lysobacterales</taxon>
        <taxon>Lysobacteraceae</taxon>
        <taxon>Xanthomonas</taxon>
    </lineage>
</organism>
<reference evidence="1 2" key="1">
    <citation type="submission" date="2014-09" db="EMBL/GenBank/DDBJ databases">
        <authorList>
            <person name="Regsiter A."/>
        </authorList>
    </citation>
    <scope>NUCLEOTIDE SEQUENCE [LARGE SCALE GENOMIC DNA]</scope>
</reference>
<evidence type="ECO:0000313" key="1">
    <source>
        <dbReference type="EMBL" id="CEG19300.1"/>
    </source>
</evidence>
<comment type="caution">
    <text evidence="1">The sequence shown here is derived from an EMBL/GenBank/DDBJ whole genome shotgun (WGS) entry which is preliminary data.</text>
</comment>
<gene>
    <name evidence="1" type="ORF">XAC3562_980031</name>
</gene>
<accession>A0A0U5FNC3</accession>